<dbReference type="OrthoDB" id="9811074at2"/>
<proteinExistence type="predicted"/>
<dbReference type="AlphaFoldDB" id="A0A1H7I847"/>
<dbReference type="RefSeq" id="WP_074830880.1">
    <property type="nucleotide sequence ID" value="NZ_FOAT01000003.1"/>
</dbReference>
<evidence type="ECO:0000313" key="3">
    <source>
        <dbReference type="Proteomes" id="UP000186015"/>
    </source>
</evidence>
<dbReference type="Pfam" id="PF20097">
    <property type="entry name" value="DUF6487"/>
    <property type="match status" value="1"/>
</dbReference>
<dbReference type="EMBL" id="FOAT01000003">
    <property type="protein sequence ID" value="SEK58723.1"/>
    <property type="molecule type" value="Genomic_DNA"/>
</dbReference>
<gene>
    <name evidence="2" type="ORF">SAMN05216469_103285</name>
</gene>
<evidence type="ECO:0000259" key="1">
    <source>
        <dbReference type="Pfam" id="PF20097"/>
    </source>
</evidence>
<dbReference type="Proteomes" id="UP000186015">
    <property type="component" value="Unassembled WGS sequence"/>
</dbReference>
<accession>A0A1H7I847</accession>
<organism evidence="2 3">
    <name type="scientific">Ruminococcus albus</name>
    <dbReference type="NCBI Taxonomy" id="1264"/>
    <lineage>
        <taxon>Bacteria</taxon>
        <taxon>Bacillati</taxon>
        <taxon>Bacillota</taxon>
        <taxon>Clostridia</taxon>
        <taxon>Eubacteriales</taxon>
        <taxon>Oscillospiraceae</taxon>
        <taxon>Ruminococcus</taxon>
    </lineage>
</organism>
<evidence type="ECO:0000313" key="2">
    <source>
        <dbReference type="EMBL" id="SEK58723.1"/>
    </source>
</evidence>
<reference evidence="2 3" key="1">
    <citation type="submission" date="2016-10" db="EMBL/GenBank/DDBJ databases">
        <authorList>
            <person name="de Groot N.N."/>
        </authorList>
    </citation>
    <scope>NUCLEOTIDE SEQUENCE [LARGE SCALE GENOMIC DNA]</scope>
    <source>
        <strain evidence="2 3">KH2T6</strain>
    </source>
</reference>
<name>A0A1H7I847_RUMAL</name>
<feature type="domain" description="DUF6487" evidence="1">
    <location>
        <begin position="18"/>
        <end position="95"/>
    </location>
</feature>
<sequence>MKFFDKNKNDEKMIFSRCPVCGEELFAGKMEVETNRLFTSIPVWWYNDEKLRMIPENPMNLPSSERKLHTNFKGAFRSPIPAGYCENCNKLFAAIDVKDTL</sequence>
<protein>
    <recommendedName>
        <fullName evidence="1">DUF6487 domain-containing protein</fullName>
    </recommendedName>
</protein>
<dbReference type="InterPro" id="IPR045504">
    <property type="entry name" value="DUF6487"/>
</dbReference>